<dbReference type="RefSeq" id="WP_240098218.1">
    <property type="nucleotide sequence ID" value="NZ_JAJSON010000019.1"/>
</dbReference>
<evidence type="ECO:0000313" key="2">
    <source>
        <dbReference type="Proteomes" id="UP001139344"/>
    </source>
</evidence>
<protein>
    <submittedName>
        <fullName evidence="1">DUF1853 family protein</fullName>
    </submittedName>
</protein>
<sequence>MQILDQFTGFLSTTSLLPKENLTGFQSFDFPDVQITDRLKKDLERIDHPRNSVLGKRMESFFEIAINHSERYRLIDSNIQIIENKQTLGEIDFLVYDEQYEKPLHVELVYKLYIYDENLAPEINRWIGPNRKDSFSEKLDKLKNRQFPILFKPETLKYLKNLGLQQEEIEQQICFKAKLFTPAGFQDPRTAEINTECYSGKWFNFTEFSRFKGQDNLFFSPPKRSWSASPESNKEWFTHSEMIKTIETLFEKQKSPLIWMKTKTAYQSFFVVWW</sequence>
<accession>A0A9X1UXA9</accession>
<dbReference type="AlphaFoldDB" id="A0A9X1UXA9"/>
<organism evidence="1 2">
    <name type="scientific">Christiangramia crocea</name>
    <dbReference type="NCBI Taxonomy" id="2904124"/>
    <lineage>
        <taxon>Bacteria</taxon>
        <taxon>Pseudomonadati</taxon>
        <taxon>Bacteroidota</taxon>
        <taxon>Flavobacteriia</taxon>
        <taxon>Flavobacteriales</taxon>
        <taxon>Flavobacteriaceae</taxon>
        <taxon>Christiangramia</taxon>
    </lineage>
</organism>
<reference evidence="1" key="1">
    <citation type="submission" date="2021-12" db="EMBL/GenBank/DDBJ databases">
        <title>Description of Gramella crocea sp. nov., a new bacterium isolated from activated sludge.</title>
        <authorList>
            <person name="Zhang X."/>
        </authorList>
    </citation>
    <scope>NUCLEOTIDE SEQUENCE</scope>
    <source>
        <strain evidence="1">YB25</strain>
    </source>
</reference>
<keyword evidence="2" id="KW-1185">Reference proteome</keyword>
<proteinExistence type="predicted"/>
<dbReference type="InterPro" id="IPR015003">
    <property type="entry name" value="DUF1853"/>
</dbReference>
<comment type="caution">
    <text evidence="1">The sequence shown here is derived from an EMBL/GenBank/DDBJ whole genome shotgun (WGS) entry which is preliminary data.</text>
</comment>
<evidence type="ECO:0000313" key="1">
    <source>
        <dbReference type="EMBL" id="MCG9971711.1"/>
    </source>
</evidence>
<name>A0A9X1UXA9_9FLAO</name>
<dbReference type="Proteomes" id="UP001139344">
    <property type="component" value="Unassembled WGS sequence"/>
</dbReference>
<dbReference type="EMBL" id="JAJSON010000019">
    <property type="protein sequence ID" value="MCG9971711.1"/>
    <property type="molecule type" value="Genomic_DNA"/>
</dbReference>
<gene>
    <name evidence="1" type="ORF">LU635_08695</name>
</gene>
<dbReference type="Pfam" id="PF08907">
    <property type="entry name" value="DUF1853"/>
    <property type="match status" value="1"/>
</dbReference>